<accession>A0A8C0GPM3</accession>
<proteinExistence type="predicted"/>
<dbReference type="Ensembl" id="ENSCABT00000013282.1">
    <property type="protein sequence ID" value="ENSCABP00000012112.1"/>
    <property type="gene ID" value="ENSCABG00000009071.1"/>
</dbReference>
<organism evidence="2 3">
    <name type="scientific">Chelonoidis abingdonii</name>
    <name type="common">Abingdon island giant tortoise</name>
    <name type="synonym">Testudo abingdonii</name>
    <dbReference type="NCBI Taxonomy" id="106734"/>
    <lineage>
        <taxon>Eukaryota</taxon>
        <taxon>Metazoa</taxon>
        <taxon>Chordata</taxon>
        <taxon>Craniata</taxon>
        <taxon>Vertebrata</taxon>
        <taxon>Euteleostomi</taxon>
        <taxon>Archelosauria</taxon>
        <taxon>Testudinata</taxon>
        <taxon>Testudines</taxon>
        <taxon>Cryptodira</taxon>
        <taxon>Durocryptodira</taxon>
        <taxon>Testudinoidea</taxon>
        <taxon>Testudinidae</taxon>
        <taxon>Chelonoidis</taxon>
    </lineage>
</organism>
<keyword evidence="1" id="KW-1133">Transmembrane helix</keyword>
<protein>
    <submittedName>
        <fullName evidence="2">Uncharacterized protein</fullName>
    </submittedName>
</protein>
<evidence type="ECO:0000256" key="1">
    <source>
        <dbReference type="SAM" id="Phobius"/>
    </source>
</evidence>
<dbReference type="AlphaFoldDB" id="A0A8C0GPM3"/>
<evidence type="ECO:0000313" key="3">
    <source>
        <dbReference type="Proteomes" id="UP000694404"/>
    </source>
</evidence>
<dbReference type="Proteomes" id="UP000694404">
    <property type="component" value="Unplaced"/>
</dbReference>
<keyword evidence="1" id="KW-0472">Membrane</keyword>
<feature type="transmembrane region" description="Helical" evidence="1">
    <location>
        <begin position="34"/>
        <end position="53"/>
    </location>
</feature>
<reference evidence="2" key="2">
    <citation type="submission" date="2025-09" db="UniProtKB">
        <authorList>
            <consortium name="Ensembl"/>
        </authorList>
    </citation>
    <scope>IDENTIFICATION</scope>
</reference>
<name>A0A8C0GPM3_CHEAB</name>
<sequence length="81" mass="9019">MKLVFSPLSGMLAPLPDTLMFCLDRPSSGRLPSPYFISLIGHCFLFLHLYNFMTMWGGHCHSSPGRLGEGRLCRATPMNGM</sequence>
<keyword evidence="3" id="KW-1185">Reference proteome</keyword>
<reference evidence="2" key="1">
    <citation type="submission" date="2025-08" db="UniProtKB">
        <authorList>
            <consortium name="Ensembl"/>
        </authorList>
    </citation>
    <scope>IDENTIFICATION</scope>
</reference>
<evidence type="ECO:0000313" key="2">
    <source>
        <dbReference type="Ensembl" id="ENSCABP00000012112.1"/>
    </source>
</evidence>
<keyword evidence="1" id="KW-0812">Transmembrane</keyword>